<evidence type="ECO:0000256" key="5">
    <source>
        <dbReference type="ARBA" id="ARBA00023163"/>
    </source>
</evidence>
<keyword evidence="2" id="KW-0479">Metal-binding</keyword>
<dbReference type="SMART" id="SM00906">
    <property type="entry name" value="Fungal_trans"/>
    <property type="match status" value="1"/>
</dbReference>
<accession>A0A6A5Y5Z9</accession>
<dbReference type="PANTHER" id="PTHR46910:SF37">
    <property type="entry name" value="ZN(II)2CYS6 TRANSCRIPTION FACTOR (EUROFUNG)"/>
    <property type="match status" value="1"/>
</dbReference>
<dbReference type="GeneID" id="54284650"/>
<evidence type="ECO:0000256" key="7">
    <source>
        <dbReference type="SAM" id="MobiDB-lite"/>
    </source>
</evidence>
<dbReference type="Pfam" id="PF04082">
    <property type="entry name" value="Fungal_trans"/>
    <property type="match status" value="1"/>
</dbReference>
<name>A0A6A5Y5Z9_9PLEO</name>
<dbReference type="OrthoDB" id="4116913at2759"/>
<dbReference type="SMART" id="SM00066">
    <property type="entry name" value="GAL4"/>
    <property type="match status" value="1"/>
</dbReference>
<keyword evidence="6" id="KW-0539">Nucleus</keyword>
<dbReference type="CDD" id="cd12148">
    <property type="entry name" value="fungal_TF_MHR"/>
    <property type="match status" value="1"/>
</dbReference>
<sequence length="690" mass="77568">MDPVRPSEKAPKLACSSCRRRKVRCDHCTPTCGNCLKYGQECIWPNRRQSYTPRKRPYHNLVARLAQMESLVQELQKNTQPETHQSTTEDDSIADQSASTTPSSESGRRSPAPLGMGSNSSPHSGEPFFTGATSETTVGSTVGACSIFSLKGIRKINSLIGDDTFSRVMQSLEMQNLRPYRQYSPSTGFSPAPSNEIVMACVEDFLTTQNHDIRLFQEHEIRSAVQTYFRHGESDNSGAYMAINVILAHSLRKVIRTCQIEEYEKYIHNAMGKLSEVILKKPTPLHIGTLLSTVLYFIFRCENHIAITVLGMAVQLILLSGYHRINSKSGLTVAESLHRRRLFWHAYIVDHDLMLRMGKPPLINEEFLLALPEEHPPDGYGLFYYGNNITVNFFRQQVCLAQLQGKIFSSLYTNTNSLSVAELEIRIAQLDKELQQWYNSTPEMVRPEPTEVLVDADYSRLMCLTTLHFVYFQLIVAIHSAAFRLFAADEGNDAGEVVMPSVALCVSASRAAISLLTYHLSDHPFAIFLLYQVAWSTDILFISIIQNKTTKRAHDDLQLIKSIVSFFETYDSNHQNVFSYHIISALATVASRVLQKESELSSGSLEKSSVALLQPAYSIPENMGTSIMEDNFLPNFPERAQSAGSTLPGVGQSLLDEAGLTNEHQWFTELLDWHIPLDFQSEVWKDVSNL</sequence>
<dbReference type="EMBL" id="ML978067">
    <property type="protein sequence ID" value="KAF2019984.1"/>
    <property type="molecule type" value="Genomic_DNA"/>
</dbReference>
<dbReference type="PROSITE" id="PS00463">
    <property type="entry name" value="ZN2_CY6_FUNGAL_1"/>
    <property type="match status" value="1"/>
</dbReference>
<dbReference type="CDD" id="cd00067">
    <property type="entry name" value="GAL4"/>
    <property type="match status" value="1"/>
</dbReference>
<keyword evidence="5" id="KW-0804">Transcription</keyword>
<evidence type="ECO:0000256" key="2">
    <source>
        <dbReference type="ARBA" id="ARBA00022723"/>
    </source>
</evidence>
<dbReference type="InterPro" id="IPR050987">
    <property type="entry name" value="AtrR-like"/>
</dbReference>
<keyword evidence="10" id="KW-1185">Reference proteome</keyword>
<dbReference type="GO" id="GO:0006351">
    <property type="term" value="P:DNA-templated transcription"/>
    <property type="evidence" value="ECO:0007669"/>
    <property type="project" value="InterPro"/>
</dbReference>
<evidence type="ECO:0000259" key="8">
    <source>
        <dbReference type="PROSITE" id="PS50048"/>
    </source>
</evidence>
<evidence type="ECO:0000256" key="3">
    <source>
        <dbReference type="ARBA" id="ARBA00023015"/>
    </source>
</evidence>
<evidence type="ECO:0000256" key="6">
    <source>
        <dbReference type="ARBA" id="ARBA00023242"/>
    </source>
</evidence>
<dbReference type="SUPFAM" id="SSF57701">
    <property type="entry name" value="Zn2/Cys6 DNA-binding domain"/>
    <property type="match status" value="1"/>
</dbReference>
<gene>
    <name evidence="9" type="ORF">BU24DRAFT_419584</name>
</gene>
<dbReference type="InterPro" id="IPR036864">
    <property type="entry name" value="Zn2-C6_fun-type_DNA-bd_sf"/>
</dbReference>
<reference evidence="9" key="1">
    <citation type="journal article" date="2020" name="Stud. Mycol.">
        <title>101 Dothideomycetes genomes: a test case for predicting lifestyles and emergence of pathogens.</title>
        <authorList>
            <person name="Haridas S."/>
            <person name="Albert R."/>
            <person name="Binder M."/>
            <person name="Bloem J."/>
            <person name="Labutti K."/>
            <person name="Salamov A."/>
            <person name="Andreopoulos B."/>
            <person name="Baker S."/>
            <person name="Barry K."/>
            <person name="Bills G."/>
            <person name="Bluhm B."/>
            <person name="Cannon C."/>
            <person name="Castanera R."/>
            <person name="Culley D."/>
            <person name="Daum C."/>
            <person name="Ezra D."/>
            <person name="Gonzalez J."/>
            <person name="Henrissat B."/>
            <person name="Kuo A."/>
            <person name="Liang C."/>
            <person name="Lipzen A."/>
            <person name="Lutzoni F."/>
            <person name="Magnuson J."/>
            <person name="Mondo S."/>
            <person name="Nolan M."/>
            <person name="Ohm R."/>
            <person name="Pangilinan J."/>
            <person name="Park H.-J."/>
            <person name="Ramirez L."/>
            <person name="Alfaro M."/>
            <person name="Sun H."/>
            <person name="Tritt A."/>
            <person name="Yoshinaga Y."/>
            <person name="Zwiers L.-H."/>
            <person name="Turgeon B."/>
            <person name="Goodwin S."/>
            <person name="Spatafora J."/>
            <person name="Crous P."/>
            <person name="Grigoriev I."/>
        </authorList>
    </citation>
    <scope>NUCLEOTIDE SEQUENCE</scope>
    <source>
        <strain evidence="9">CBS 175.79</strain>
    </source>
</reference>
<evidence type="ECO:0000256" key="1">
    <source>
        <dbReference type="ARBA" id="ARBA00004123"/>
    </source>
</evidence>
<feature type="region of interest" description="Disordered" evidence="7">
    <location>
        <begin position="75"/>
        <end position="135"/>
    </location>
</feature>
<dbReference type="AlphaFoldDB" id="A0A6A5Y5Z9"/>
<dbReference type="PROSITE" id="PS50048">
    <property type="entry name" value="ZN2_CY6_FUNGAL_2"/>
    <property type="match status" value="1"/>
</dbReference>
<protein>
    <recommendedName>
        <fullName evidence="8">Zn(2)-C6 fungal-type domain-containing protein</fullName>
    </recommendedName>
</protein>
<dbReference type="GO" id="GO:0000981">
    <property type="term" value="F:DNA-binding transcription factor activity, RNA polymerase II-specific"/>
    <property type="evidence" value="ECO:0007669"/>
    <property type="project" value="InterPro"/>
</dbReference>
<proteinExistence type="predicted"/>
<dbReference type="InterPro" id="IPR001138">
    <property type="entry name" value="Zn2Cys6_DnaBD"/>
</dbReference>
<organism evidence="9 10">
    <name type="scientific">Aaosphaeria arxii CBS 175.79</name>
    <dbReference type="NCBI Taxonomy" id="1450172"/>
    <lineage>
        <taxon>Eukaryota</taxon>
        <taxon>Fungi</taxon>
        <taxon>Dikarya</taxon>
        <taxon>Ascomycota</taxon>
        <taxon>Pezizomycotina</taxon>
        <taxon>Dothideomycetes</taxon>
        <taxon>Pleosporomycetidae</taxon>
        <taxon>Pleosporales</taxon>
        <taxon>Pleosporales incertae sedis</taxon>
        <taxon>Aaosphaeria</taxon>
    </lineage>
</organism>
<dbReference type="Pfam" id="PF00172">
    <property type="entry name" value="Zn_clus"/>
    <property type="match status" value="1"/>
</dbReference>
<dbReference type="GO" id="GO:0005634">
    <property type="term" value="C:nucleus"/>
    <property type="evidence" value="ECO:0007669"/>
    <property type="project" value="UniProtKB-SubCell"/>
</dbReference>
<comment type="subcellular location">
    <subcellularLocation>
        <location evidence="1">Nucleus</location>
    </subcellularLocation>
</comment>
<dbReference type="RefSeq" id="XP_033388323.1">
    <property type="nucleotide sequence ID" value="XM_033527253.1"/>
</dbReference>
<evidence type="ECO:0000313" key="9">
    <source>
        <dbReference type="EMBL" id="KAF2019984.1"/>
    </source>
</evidence>
<keyword evidence="3" id="KW-0805">Transcription regulation</keyword>
<feature type="domain" description="Zn(2)-C6 fungal-type" evidence="8">
    <location>
        <begin position="14"/>
        <end position="44"/>
    </location>
</feature>
<evidence type="ECO:0000256" key="4">
    <source>
        <dbReference type="ARBA" id="ARBA00023125"/>
    </source>
</evidence>
<dbReference type="InterPro" id="IPR007219">
    <property type="entry name" value="XnlR_reg_dom"/>
</dbReference>
<feature type="compositionally biased region" description="Polar residues" evidence="7">
    <location>
        <begin position="75"/>
        <end position="86"/>
    </location>
</feature>
<dbReference type="Gene3D" id="4.10.240.10">
    <property type="entry name" value="Zn(2)-C6 fungal-type DNA-binding domain"/>
    <property type="match status" value="1"/>
</dbReference>
<dbReference type="GO" id="GO:0008270">
    <property type="term" value="F:zinc ion binding"/>
    <property type="evidence" value="ECO:0007669"/>
    <property type="project" value="InterPro"/>
</dbReference>
<feature type="compositionally biased region" description="Polar residues" evidence="7">
    <location>
        <begin position="94"/>
        <end position="105"/>
    </location>
</feature>
<dbReference type="PANTHER" id="PTHR46910">
    <property type="entry name" value="TRANSCRIPTION FACTOR PDR1"/>
    <property type="match status" value="1"/>
</dbReference>
<evidence type="ECO:0000313" key="10">
    <source>
        <dbReference type="Proteomes" id="UP000799778"/>
    </source>
</evidence>
<dbReference type="Proteomes" id="UP000799778">
    <property type="component" value="Unassembled WGS sequence"/>
</dbReference>
<keyword evidence="4" id="KW-0238">DNA-binding</keyword>
<dbReference type="GO" id="GO:0003677">
    <property type="term" value="F:DNA binding"/>
    <property type="evidence" value="ECO:0007669"/>
    <property type="project" value="UniProtKB-KW"/>
</dbReference>